<dbReference type="InterPro" id="IPR003690">
    <property type="entry name" value="MTERF"/>
</dbReference>
<keyword evidence="3" id="KW-0809">Transit peptide</keyword>
<keyword evidence="5" id="KW-1185">Reference proteome</keyword>
<reference evidence="4 5" key="1">
    <citation type="journal article" date="2019" name="Sci. Rep.">
        <title>A high-quality genome of Eragrostis curvula grass provides insights into Poaceae evolution and supports new strategies to enhance forage quality.</title>
        <authorList>
            <person name="Carballo J."/>
            <person name="Santos B.A.C.M."/>
            <person name="Zappacosta D."/>
            <person name="Garbus I."/>
            <person name="Selva J.P."/>
            <person name="Gallo C.A."/>
            <person name="Diaz A."/>
            <person name="Albertini E."/>
            <person name="Caccamo M."/>
            <person name="Echenique V."/>
        </authorList>
    </citation>
    <scope>NUCLEOTIDE SEQUENCE [LARGE SCALE GENOMIC DNA]</scope>
    <source>
        <strain evidence="5">cv. Victoria</strain>
        <tissue evidence="4">Leaf</tissue>
    </source>
</reference>
<dbReference type="GO" id="GO:0006353">
    <property type="term" value="P:DNA-templated transcription termination"/>
    <property type="evidence" value="ECO:0007669"/>
    <property type="project" value="UniProtKB-KW"/>
</dbReference>
<dbReference type="Gramene" id="TVU19317">
    <property type="protein sequence ID" value="TVU19317"/>
    <property type="gene ID" value="EJB05_35460"/>
</dbReference>
<evidence type="ECO:0000256" key="2">
    <source>
        <dbReference type="ARBA" id="ARBA00022472"/>
    </source>
</evidence>
<accession>A0A5J9U775</accession>
<dbReference type="Pfam" id="PF02536">
    <property type="entry name" value="mTERF"/>
    <property type="match status" value="2"/>
</dbReference>
<sequence length="396" mass="44227">MLPSSGGRRLVVLIRRTAVATAGNPFQPQPPTARFSHRYFSTPAATAPRPEPYHNTVSYLVNSCGLSPAAAAATAAAVASRRMRISTVKADANLALLRRHGFSDAQIALLLRSAPNLLIVDADKIIRPKLEFFDSLGIPIDWLLNKPVLERSLNQHIIPSVEFLRGILGTNANIRTAISRHPHALLFDVEKKMRPALQALRRHGLSEEAISKLVLSQMGVLRLAPNRIAEIFEHLEELGIPSSDSRFVRAYVVMSCYSREAWLRKVALYRSLGVSEGELREAFKTQPSILALSEETIKRKLRFFLDELKFDLSDVMRRPVFLAYSLEKCILPRCAVLSVLMREGKIKQDVDLFSALTGSSKIFIKKYVSSYAGNVPDVIEAYEGKIKFEGFQNQMV</sequence>
<keyword evidence="2" id="KW-0806">Transcription termination</keyword>
<dbReference type="PANTHER" id="PTHR13068:SF93">
    <property type="entry name" value="OS05G0403600 PROTEIN"/>
    <property type="match status" value="1"/>
</dbReference>
<comment type="similarity">
    <text evidence="1">Belongs to the mTERF family.</text>
</comment>
<gene>
    <name evidence="4" type="ORF">EJB05_35460</name>
</gene>
<evidence type="ECO:0000256" key="3">
    <source>
        <dbReference type="ARBA" id="ARBA00022946"/>
    </source>
</evidence>
<dbReference type="SMART" id="SM00733">
    <property type="entry name" value="Mterf"/>
    <property type="match status" value="6"/>
</dbReference>
<comment type="caution">
    <text evidence="4">The sequence shown here is derived from an EMBL/GenBank/DDBJ whole genome shotgun (WGS) entry which is preliminary data.</text>
</comment>
<dbReference type="AlphaFoldDB" id="A0A5J9U775"/>
<evidence type="ECO:0000313" key="5">
    <source>
        <dbReference type="Proteomes" id="UP000324897"/>
    </source>
</evidence>
<feature type="non-terminal residue" evidence="4">
    <location>
        <position position="1"/>
    </location>
</feature>
<dbReference type="EMBL" id="RWGY01000029">
    <property type="protein sequence ID" value="TVU19317.1"/>
    <property type="molecule type" value="Genomic_DNA"/>
</dbReference>
<protein>
    <submittedName>
        <fullName evidence="4">Uncharacterized protein</fullName>
    </submittedName>
</protein>
<dbReference type="OrthoDB" id="637682at2759"/>
<dbReference type="InterPro" id="IPR038538">
    <property type="entry name" value="MTERF_sf"/>
</dbReference>
<name>A0A5J9U775_9POAL</name>
<dbReference type="PANTHER" id="PTHR13068">
    <property type="entry name" value="CGI-12 PROTEIN-RELATED"/>
    <property type="match status" value="1"/>
</dbReference>
<evidence type="ECO:0000256" key="1">
    <source>
        <dbReference type="ARBA" id="ARBA00007692"/>
    </source>
</evidence>
<dbReference type="FunFam" id="1.25.70.10:FF:000001">
    <property type="entry name" value="Mitochondrial transcription termination factor-like"/>
    <property type="match status" value="1"/>
</dbReference>
<organism evidence="4 5">
    <name type="scientific">Eragrostis curvula</name>
    <name type="common">weeping love grass</name>
    <dbReference type="NCBI Taxonomy" id="38414"/>
    <lineage>
        <taxon>Eukaryota</taxon>
        <taxon>Viridiplantae</taxon>
        <taxon>Streptophyta</taxon>
        <taxon>Embryophyta</taxon>
        <taxon>Tracheophyta</taxon>
        <taxon>Spermatophyta</taxon>
        <taxon>Magnoliopsida</taxon>
        <taxon>Liliopsida</taxon>
        <taxon>Poales</taxon>
        <taxon>Poaceae</taxon>
        <taxon>PACMAD clade</taxon>
        <taxon>Chloridoideae</taxon>
        <taxon>Eragrostideae</taxon>
        <taxon>Eragrostidinae</taxon>
        <taxon>Eragrostis</taxon>
    </lineage>
</organism>
<dbReference type="Proteomes" id="UP000324897">
    <property type="component" value="Chromosome 7"/>
</dbReference>
<dbReference type="Gene3D" id="1.25.70.10">
    <property type="entry name" value="Transcription termination factor 3, mitochondrial"/>
    <property type="match status" value="2"/>
</dbReference>
<dbReference type="GO" id="GO:0003676">
    <property type="term" value="F:nucleic acid binding"/>
    <property type="evidence" value="ECO:0007669"/>
    <property type="project" value="InterPro"/>
</dbReference>
<keyword evidence="2" id="KW-0805">Transcription regulation</keyword>
<proteinExistence type="inferred from homology"/>
<evidence type="ECO:0000313" key="4">
    <source>
        <dbReference type="EMBL" id="TVU19317.1"/>
    </source>
</evidence>
<keyword evidence="2" id="KW-0804">Transcription</keyword>